<organism evidence="2 3">
    <name type="scientific">Shewanella zhuhaiensis</name>
    <dbReference type="NCBI Taxonomy" id="2919576"/>
    <lineage>
        <taxon>Bacteria</taxon>
        <taxon>Pseudomonadati</taxon>
        <taxon>Pseudomonadota</taxon>
        <taxon>Gammaproteobacteria</taxon>
        <taxon>Alteromonadales</taxon>
        <taxon>Shewanellaceae</taxon>
        <taxon>Shewanella</taxon>
    </lineage>
</organism>
<dbReference type="AlphaFoldDB" id="A0AAJ1BJM8"/>
<name>A0AAJ1BJM8_9GAMM</name>
<gene>
    <name evidence="2" type="ORF">MJ923_12300</name>
</gene>
<proteinExistence type="predicted"/>
<keyword evidence="3" id="KW-1185">Reference proteome</keyword>
<dbReference type="RefSeq" id="WP_240591353.1">
    <property type="nucleotide sequence ID" value="NZ_JAKUDL010000004.1"/>
</dbReference>
<reference evidence="2 3" key="1">
    <citation type="submission" date="2022-02" db="EMBL/GenBank/DDBJ databases">
        <title>The genome sequence of Shewanella sp. 3B26.</title>
        <authorList>
            <person name="Du J."/>
        </authorList>
    </citation>
    <scope>NUCLEOTIDE SEQUENCE [LARGE SCALE GENOMIC DNA]</scope>
    <source>
        <strain evidence="2 3">3B26</strain>
    </source>
</reference>
<protein>
    <recommendedName>
        <fullName evidence="4">Carbohydrate-binding protein</fullName>
    </recommendedName>
</protein>
<sequence length="194" mass="21820">MKSAKLAALAAVFATNAYASDITNQFDLHYGEPDGRSCASSADIGRTAFDPDSGRLWACGSDGWVYFVSQASDRLSCLDKAANSGQYPEWRQRNGQYKKHEIVRFNGKLYTPTYGNVWGGSNPEKAKWEWQLYREANTLPVRWEASHQYSRGDRVVLMGIEYQAREANAAKAPNDGQRNYQPWDYIGPFSCPKA</sequence>
<comment type="caution">
    <text evidence="2">The sequence shown here is derived from an EMBL/GenBank/DDBJ whole genome shotgun (WGS) entry which is preliminary data.</text>
</comment>
<evidence type="ECO:0000256" key="1">
    <source>
        <dbReference type="SAM" id="SignalP"/>
    </source>
</evidence>
<evidence type="ECO:0000313" key="2">
    <source>
        <dbReference type="EMBL" id="MCH4295082.1"/>
    </source>
</evidence>
<feature type="chain" id="PRO_5042460040" description="Carbohydrate-binding protein" evidence="1">
    <location>
        <begin position="20"/>
        <end position="194"/>
    </location>
</feature>
<evidence type="ECO:0000313" key="3">
    <source>
        <dbReference type="Proteomes" id="UP001297581"/>
    </source>
</evidence>
<feature type="signal peptide" evidence="1">
    <location>
        <begin position="1"/>
        <end position="19"/>
    </location>
</feature>
<keyword evidence="1" id="KW-0732">Signal</keyword>
<accession>A0AAJ1BJM8</accession>
<dbReference type="EMBL" id="JAKUDL010000004">
    <property type="protein sequence ID" value="MCH4295082.1"/>
    <property type="molecule type" value="Genomic_DNA"/>
</dbReference>
<dbReference type="Proteomes" id="UP001297581">
    <property type="component" value="Unassembled WGS sequence"/>
</dbReference>
<dbReference type="Gene3D" id="2.10.10.90">
    <property type="match status" value="1"/>
</dbReference>
<evidence type="ECO:0008006" key="4">
    <source>
        <dbReference type="Google" id="ProtNLM"/>
    </source>
</evidence>